<dbReference type="CDD" id="cd00090">
    <property type="entry name" value="HTH_ARSR"/>
    <property type="match status" value="1"/>
</dbReference>
<feature type="domain" description="HTH marR-type" evidence="1">
    <location>
        <begin position="1"/>
        <end position="140"/>
    </location>
</feature>
<evidence type="ECO:0000313" key="2">
    <source>
        <dbReference type="EMBL" id="QWV00109.1"/>
    </source>
</evidence>
<protein>
    <submittedName>
        <fullName evidence="2">MarR family transcriptional regulator</fullName>
    </submittedName>
</protein>
<dbReference type="Gene3D" id="1.10.10.10">
    <property type="entry name" value="Winged helix-like DNA-binding domain superfamily/Winged helix DNA-binding domain"/>
    <property type="match status" value="1"/>
</dbReference>
<gene>
    <name evidence="2" type="ORF">KQR59_04300</name>
</gene>
<name>A0AAJ4TLQ2_9GAMM</name>
<accession>A0AAJ4TLQ2</accession>
<proteinExistence type="predicted"/>
<dbReference type="InterPro" id="IPR039422">
    <property type="entry name" value="MarR/SlyA-like"/>
</dbReference>
<dbReference type="InterPro" id="IPR036388">
    <property type="entry name" value="WH-like_DNA-bd_sf"/>
</dbReference>
<dbReference type="Proteomes" id="UP000683421">
    <property type="component" value="Chromosome"/>
</dbReference>
<dbReference type="InterPro" id="IPR000835">
    <property type="entry name" value="HTH_MarR-typ"/>
</dbReference>
<dbReference type="KEGG" id="fsr:KQR59_04300"/>
<dbReference type="InterPro" id="IPR011991">
    <property type="entry name" value="ArsR-like_HTH"/>
</dbReference>
<dbReference type="RefSeq" id="WP_146421282.1">
    <property type="nucleotide sequence ID" value="NZ_CP076680.1"/>
</dbReference>
<dbReference type="AlphaFoldDB" id="A0AAJ4TLQ2"/>
<reference evidence="2 3" key="1">
    <citation type="submission" date="2021-06" db="EMBL/GenBank/DDBJ databases">
        <title>Ulceroglandular infection and bacteremia caused by Francisella salimarina in an immunocompromised patient, France.</title>
        <authorList>
            <person name="Hennebique A."/>
            <person name="Caspar Y."/>
            <person name="Maurin M."/>
            <person name="Boisset S."/>
            <person name="Pelloux I."/>
            <person name="Gallego-Hernanz M.P."/>
            <person name="Burucoa C."/>
            <person name="Cazenave-Roblot F."/>
            <person name="Plouzeau C."/>
            <person name="Rammaert B."/>
        </authorList>
    </citation>
    <scope>NUCLEOTIDE SEQUENCE [LARGE SCALE GENOMIC DNA]</scope>
    <source>
        <strain evidence="2 3">CHUGA-F75</strain>
    </source>
</reference>
<dbReference type="InterPro" id="IPR036390">
    <property type="entry name" value="WH_DNA-bd_sf"/>
</dbReference>
<organism evidence="2 3">
    <name type="scientific">Francisella salimarina</name>
    <dbReference type="NCBI Taxonomy" id="2599927"/>
    <lineage>
        <taxon>Bacteria</taxon>
        <taxon>Pseudomonadati</taxon>
        <taxon>Pseudomonadota</taxon>
        <taxon>Gammaproteobacteria</taxon>
        <taxon>Thiotrichales</taxon>
        <taxon>Francisellaceae</taxon>
        <taxon>Francisella</taxon>
    </lineage>
</organism>
<evidence type="ECO:0000313" key="3">
    <source>
        <dbReference type="Proteomes" id="UP000683421"/>
    </source>
</evidence>
<dbReference type="SMART" id="SM00347">
    <property type="entry name" value="HTH_MARR"/>
    <property type="match status" value="1"/>
</dbReference>
<sequence>MKKEIIFTNLVLETFKASGILNIQGDNLTKEFGLTSSRWKILGAIKLSKAPMTIVDISSYMGQSRQAVQRIVKTMINEGLVKQVDNPRHKQSKYIELTKKANDIYEPLDEKQSKWAKESSSYFNESDLCIALNVLNHINKLYS</sequence>
<dbReference type="EMBL" id="CP076680">
    <property type="protein sequence ID" value="QWV00109.1"/>
    <property type="molecule type" value="Genomic_DNA"/>
</dbReference>
<dbReference type="PANTHER" id="PTHR33164:SF43">
    <property type="entry name" value="HTH-TYPE TRANSCRIPTIONAL REPRESSOR YETL"/>
    <property type="match status" value="1"/>
</dbReference>
<dbReference type="SUPFAM" id="SSF46785">
    <property type="entry name" value="Winged helix' DNA-binding domain"/>
    <property type="match status" value="1"/>
</dbReference>
<dbReference type="PANTHER" id="PTHR33164">
    <property type="entry name" value="TRANSCRIPTIONAL REGULATOR, MARR FAMILY"/>
    <property type="match status" value="1"/>
</dbReference>
<dbReference type="GO" id="GO:0006950">
    <property type="term" value="P:response to stress"/>
    <property type="evidence" value="ECO:0007669"/>
    <property type="project" value="TreeGrafter"/>
</dbReference>
<evidence type="ECO:0000259" key="1">
    <source>
        <dbReference type="PROSITE" id="PS50995"/>
    </source>
</evidence>
<dbReference type="GO" id="GO:0003700">
    <property type="term" value="F:DNA-binding transcription factor activity"/>
    <property type="evidence" value="ECO:0007669"/>
    <property type="project" value="InterPro"/>
</dbReference>
<dbReference type="Pfam" id="PF12802">
    <property type="entry name" value="MarR_2"/>
    <property type="match status" value="1"/>
</dbReference>
<keyword evidence="3" id="KW-1185">Reference proteome</keyword>
<dbReference type="PROSITE" id="PS50995">
    <property type="entry name" value="HTH_MARR_2"/>
    <property type="match status" value="1"/>
</dbReference>